<reference evidence="2 3" key="1">
    <citation type="journal article" date="2020" name="IScience">
        <title>Genome Sequencing of the Endangered Kingdonia uniflora (Circaeasteraceae, Ranunculales) Reveals Potential Mechanisms of Evolutionary Specialization.</title>
        <authorList>
            <person name="Sun Y."/>
            <person name="Deng T."/>
            <person name="Zhang A."/>
            <person name="Moore M.J."/>
            <person name="Landis J.B."/>
            <person name="Lin N."/>
            <person name="Zhang H."/>
            <person name="Zhang X."/>
            <person name="Huang J."/>
            <person name="Zhang X."/>
            <person name="Sun H."/>
            <person name="Wang H."/>
        </authorList>
    </citation>
    <scope>NUCLEOTIDE SEQUENCE [LARGE SCALE GENOMIC DNA]</scope>
    <source>
        <strain evidence="2">TB1705</strain>
        <tissue evidence="2">Leaf</tissue>
    </source>
</reference>
<dbReference type="PANTHER" id="PTHR48258">
    <property type="entry name" value="DUF4218 DOMAIN-CONTAINING PROTEIN-RELATED"/>
    <property type="match status" value="1"/>
</dbReference>
<evidence type="ECO:0000313" key="3">
    <source>
        <dbReference type="Proteomes" id="UP000541444"/>
    </source>
</evidence>
<gene>
    <name evidence="2" type="ORF">GIB67_017934</name>
</gene>
<evidence type="ECO:0000259" key="1">
    <source>
        <dbReference type="Pfam" id="PF13952"/>
    </source>
</evidence>
<sequence>MMYYKEYINDGAKGNNMRGLRTFGDYDDECAKPLDKKGKYNTYKENLNSRSQSRRGNHRTKKPIDYVSWLRQQLKNDEDYSFKKLMDGPSFKAISYKSYQVNGYVFYTSESEKHKTAQNSGVSMRAVTSFISRVGDRNPINEEVTYYGIDDDEPFILASQATQVFYCKDHSRPDEQWHVVLDSPKRLSKDVDAYEDPLVFAERINVDDSILSLVDDVAEDNIIEDAKDALH</sequence>
<dbReference type="InterPro" id="IPR025312">
    <property type="entry name" value="DUF4216"/>
</dbReference>
<dbReference type="PANTHER" id="PTHR48258:SF9">
    <property type="entry name" value="OS01G0348150 PROTEIN"/>
    <property type="match status" value="1"/>
</dbReference>
<dbReference type="Pfam" id="PF13952">
    <property type="entry name" value="DUF4216"/>
    <property type="match status" value="1"/>
</dbReference>
<organism evidence="2 3">
    <name type="scientific">Kingdonia uniflora</name>
    <dbReference type="NCBI Taxonomy" id="39325"/>
    <lineage>
        <taxon>Eukaryota</taxon>
        <taxon>Viridiplantae</taxon>
        <taxon>Streptophyta</taxon>
        <taxon>Embryophyta</taxon>
        <taxon>Tracheophyta</taxon>
        <taxon>Spermatophyta</taxon>
        <taxon>Magnoliopsida</taxon>
        <taxon>Ranunculales</taxon>
        <taxon>Circaeasteraceae</taxon>
        <taxon>Kingdonia</taxon>
    </lineage>
</organism>
<dbReference type="EMBL" id="JACGCM010000853">
    <property type="protein sequence ID" value="KAF6165452.1"/>
    <property type="molecule type" value="Genomic_DNA"/>
</dbReference>
<evidence type="ECO:0000313" key="2">
    <source>
        <dbReference type="EMBL" id="KAF6165452.1"/>
    </source>
</evidence>
<dbReference type="OrthoDB" id="1878503at2759"/>
<protein>
    <recommendedName>
        <fullName evidence="1">DUF4216 domain-containing protein</fullName>
    </recommendedName>
</protein>
<accession>A0A7J7NEQ1</accession>
<feature type="domain" description="DUF4216" evidence="1">
    <location>
        <begin position="149"/>
        <end position="180"/>
    </location>
</feature>
<dbReference type="AlphaFoldDB" id="A0A7J7NEQ1"/>
<dbReference type="Proteomes" id="UP000541444">
    <property type="component" value="Unassembled WGS sequence"/>
</dbReference>
<name>A0A7J7NEQ1_9MAGN</name>
<proteinExistence type="predicted"/>
<keyword evidence="3" id="KW-1185">Reference proteome</keyword>
<comment type="caution">
    <text evidence="2">The sequence shown here is derived from an EMBL/GenBank/DDBJ whole genome shotgun (WGS) entry which is preliminary data.</text>
</comment>